<feature type="region of interest" description="Disordered" evidence="1">
    <location>
        <begin position="135"/>
        <end position="191"/>
    </location>
</feature>
<reference evidence="2" key="1">
    <citation type="submission" date="2021-02" db="EMBL/GenBank/DDBJ databases">
        <authorList>
            <person name="Nowell W R."/>
        </authorList>
    </citation>
    <scope>NUCLEOTIDE SEQUENCE</scope>
</reference>
<protein>
    <submittedName>
        <fullName evidence="2">Uncharacterized protein</fullName>
    </submittedName>
</protein>
<dbReference type="OrthoDB" id="9990600at2759"/>
<accession>A0A814AMC3</accession>
<dbReference type="AlphaFoldDB" id="A0A814AMC3"/>
<proteinExistence type="predicted"/>
<dbReference type="Proteomes" id="UP000663828">
    <property type="component" value="Unassembled WGS sequence"/>
</dbReference>
<sequence length="343" mass="39969">MSCEHPACSSEAHLICSSHCHLSVCEKHRFEHESDLRSEIEKRLKEINDPISTILLQTRRELEQSEEAWQRESKQANSLFDLQQSSIDQRLKLIEQTRELLTRKREHLNQHKAGEIQLTKEDYQELEVALNQINKEDNQPNPSSIRIVSPSIDTKPHHTSTDVEYIEISDSDNDSSPPTTPISTSNEKPRPSTLHLLRDICPLTKYGVFGLENVQDIKRFCPIDNKIPVYLYIHFIRTHNIRPYVATQLVRALRNQCNLMETKIFTQINKQTLQCPFNKSALKFNEENCIPKTPCYSLLDQDDFKRHLRQVHSITKMNTDLIYDAVKEYGTISRVQFEEDLCE</sequence>
<evidence type="ECO:0000313" key="2">
    <source>
        <dbReference type="EMBL" id="CAF0916779.1"/>
    </source>
</evidence>
<evidence type="ECO:0000256" key="1">
    <source>
        <dbReference type="SAM" id="MobiDB-lite"/>
    </source>
</evidence>
<name>A0A814AMC3_ADIRI</name>
<organism evidence="2 5">
    <name type="scientific">Adineta ricciae</name>
    <name type="common">Rotifer</name>
    <dbReference type="NCBI Taxonomy" id="249248"/>
    <lineage>
        <taxon>Eukaryota</taxon>
        <taxon>Metazoa</taxon>
        <taxon>Spiralia</taxon>
        <taxon>Gnathifera</taxon>
        <taxon>Rotifera</taxon>
        <taxon>Eurotatoria</taxon>
        <taxon>Bdelloidea</taxon>
        <taxon>Adinetida</taxon>
        <taxon>Adinetidae</taxon>
        <taxon>Adineta</taxon>
    </lineage>
</organism>
<evidence type="ECO:0000313" key="4">
    <source>
        <dbReference type="Proteomes" id="UP000663828"/>
    </source>
</evidence>
<evidence type="ECO:0000313" key="3">
    <source>
        <dbReference type="EMBL" id="CAF1631580.1"/>
    </source>
</evidence>
<evidence type="ECO:0000313" key="5">
    <source>
        <dbReference type="Proteomes" id="UP000663852"/>
    </source>
</evidence>
<feature type="compositionally biased region" description="Low complexity" evidence="1">
    <location>
        <begin position="174"/>
        <end position="186"/>
    </location>
</feature>
<keyword evidence="4" id="KW-1185">Reference proteome</keyword>
<comment type="caution">
    <text evidence="2">The sequence shown here is derived from an EMBL/GenBank/DDBJ whole genome shotgun (WGS) entry which is preliminary data.</text>
</comment>
<gene>
    <name evidence="2" type="ORF">EDS130_LOCUS10555</name>
    <name evidence="3" type="ORF">XAT740_LOCUS51744</name>
</gene>
<dbReference type="EMBL" id="CAJNOR010008320">
    <property type="protein sequence ID" value="CAF1631580.1"/>
    <property type="molecule type" value="Genomic_DNA"/>
</dbReference>
<dbReference type="Proteomes" id="UP000663852">
    <property type="component" value="Unassembled WGS sequence"/>
</dbReference>
<feature type="compositionally biased region" description="Acidic residues" evidence="1">
    <location>
        <begin position="164"/>
        <end position="173"/>
    </location>
</feature>
<dbReference type="EMBL" id="CAJNOJ010000037">
    <property type="protein sequence ID" value="CAF0916779.1"/>
    <property type="molecule type" value="Genomic_DNA"/>
</dbReference>